<organism evidence="2 3">
    <name type="scientific">Sphingomonas guangdongensis</name>
    <dbReference type="NCBI Taxonomy" id="1141890"/>
    <lineage>
        <taxon>Bacteria</taxon>
        <taxon>Pseudomonadati</taxon>
        <taxon>Pseudomonadota</taxon>
        <taxon>Alphaproteobacteria</taxon>
        <taxon>Sphingomonadales</taxon>
        <taxon>Sphingomonadaceae</taxon>
        <taxon>Sphingomonas</taxon>
    </lineage>
</organism>
<name>A0A285QKI0_9SPHN</name>
<dbReference type="Gene3D" id="3.90.550.10">
    <property type="entry name" value="Spore Coat Polysaccharide Biosynthesis Protein SpsA, Chain A"/>
    <property type="match status" value="1"/>
</dbReference>
<dbReference type="RefSeq" id="WP_097062938.1">
    <property type="nucleotide sequence ID" value="NZ_OBMI01000001.1"/>
</dbReference>
<dbReference type="InterPro" id="IPR029044">
    <property type="entry name" value="Nucleotide-diphossugar_trans"/>
</dbReference>
<sequence length="330" mass="37065">MRLSICIPTYNRAKFLPDLFDSILAQTGYACEVEVVVSDNASADDTQAVIERYRGKFDRLVYQCASQNMGADWNYLRIVELASGDFCWLMGSDDVLEEGAIAAVEQVIAAQPEIAGLSVGRVIRSFELERRREERLAKGLVLSDSGELHGADAIFRSLAAYLAYLSGQIVRRSLWNEVVEDSPVSDYFNAYVHVYVIGRMVQRCPHWYYLAEGLVGWREDNDSFLSDGEYNRLRIDVVGYEQLARGLFGAGSPTYHHINRDVSTGLLFRRLLSGVIDAAPRSFFTKAAQLTFPLYARYPAFWIKTAPLLLLPRPALRLGRTVVKSLRAAS</sequence>
<dbReference type="InterPro" id="IPR050834">
    <property type="entry name" value="Glycosyltransf_2"/>
</dbReference>
<dbReference type="InterPro" id="IPR001173">
    <property type="entry name" value="Glyco_trans_2-like"/>
</dbReference>
<gene>
    <name evidence="2" type="ORF">SAMN06297144_1128</name>
</gene>
<dbReference type="SUPFAM" id="SSF53448">
    <property type="entry name" value="Nucleotide-diphospho-sugar transferases"/>
    <property type="match status" value="1"/>
</dbReference>
<reference evidence="2 3" key="1">
    <citation type="submission" date="2017-07" db="EMBL/GenBank/DDBJ databases">
        <authorList>
            <person name="Sun Z.S."/>
            <person name="Albrecht U."/>
            <person name="Echele G."/>
            <person name="Lee C.C."/>
        </authorList>
    </citation>
    <scope>NUCLEOTIDE SEQUENCE [LARGE SCALE GENOMIC DNA]</scope>
    <source>
        <strain evidence="2 3">CGMCC 1.12672</strain>
    </source>
</reference>
<proteinExistence type="predicted"/>
<dbReference type="Pfam" id="PF00535">
    <property type="entry name" value="Glycos_transf_2"/>
    <property type="match status" value="1"/>
</dbReference>
<dbReference type="PANTHER" id="PTHR43685:SF2">
    <property type="entry name" value="GLYCOSYLTRANSFERASE 2-LIKE DOMAIN-CONTAINING PROTEIN"/>
    <property type="match status" value="1"/>
</dbReference>
<dbReference type="OrthoDB" id="396512at2"/>
<evidence type="ECO:0000313" key="2">
    <source>
        <dbReference type="EMBL" id="SOB80572.1"/>
    </source>
</evidence>
<keyword evidence="2" id="KW-0808">Transferase</keyword>
<evidence type="ECO:0000259" key="1">
    <source>
        <dbReference type="Pfam" id="PF00535"/>
    </source>
</evidence>
<dbReference type="GO" id="GO:0016740">
    <property type="term" value="F:transferase activity"/>
    <property type="evidence" value="ECO:0007669"/>
    <property type="project" value="UniProtKB-KW"/>
</dbReference>
<keyword evidence="3" id="KW-1185">Reference proteome</keyword>
<dbReference type="AlphaFoldDB" id="A0A285QKI0"/>
<dbReference type="EMBL" id="OBMI01000001">
    <property type="protein sequence ID" value="SOB80572.1"/>
    <property type="molecule type" value="Genomic_DNA"/>
</dbReference>
<accession>A0A285QKI0</accession>
<protein>
    <submittedName>
        <fullName evidence="2">Abequosyltransferase</fullName>
    </submittedName>
</protein>
<dbReference type="CDD" id="cd00761">
    <property type="entry name" value="Glyco_tranf_GTA_type"/>
    <property type="match status" value="1"/>
</dbReference>
<evidence type="ECO:0000313" key="3">
    <source>
        <dbReference type="Proteomes" id="UP000219494"/>
    </source>
</evidence>
<dbReference type="Proteomes" id="UP000219494">
    <property type="component" value="Unassembled WGS sequence"/>
</dbReference>
<feature type="domain" description="Glycosyltransferase 2-like" evidence="1">
    <location>
        <begin position="4"/>
        <end position="133"/>
    </location>
</feature>
<dbReference type="PANTHER" id="PTHR43685">
    <property type="entry name" value="GLYCOSYLTRANSFERASE"/>
    <property type="match status" value="1"/>
</dbReference>